<dbReference type="EMBL" id="JAGTAR010000014">
    <property type="protein sequence ID" value="MBR8536009.1"/>
    <property type="molecule type" value="Genomic_DNA"/>
</dbReference>
<dbReference type="RefSeq" id="WP_212190625.1">
    <property type="nucleotide sequence ID" value="NZ_JAGTAR010000014.1"/>
</dbReference>
<dbReference type="InterPro" id="IPR000683">
    <property type="entry name" value="Gfo/Idh/MocA-like_OxRdtase_N"/>
</dbReference>
<reference evidence="3" key="1">
    <citation type="journal article" date="2018" name="Int. J. Syst. Evol. Microbiol.">
        <title>Carboxylicivirga sediminis sp. nov., isolated from coastal sediment.</title>
        <authorList>
            <person name="Wang F.Q."/>
            <person name="Ren L.H."/>
            <person name="Zou R.J."/>
            <person name="Sun Y.Z."/>
            <person name="Liu X.J."/>
            <person name="Jiang F."/>
            <person name="Liu L.J."/>
        </authorList>
    </citation>
    <scope>NUCLEOTIDE SEQUENCE</scope>
    <source>
        <strain evidence="3">JR1</strain>
    </source>
</reference>
<dbReference type="InterPro" id="IPR036291">
    <property type="entry name" value="NAD(P)-bd_dom_sf"/>
</dbReference>
<accession>A0A941IY10</accession>
<feature type="domain" description="Gfo/Idh/MocA-like oxidoreductase N-terminal" evidence="1">
    <location>
        <begin position="63"/>
        <end position="215"/>
    </location>
</feature>
<keyword evidence="4" id="KW-1185">Reference proteome</keyword>
<evidence type="ECO:0000313" key="3">
    <source>
        <dbReference type="EMBL" id="MBR8536009.1"/>
    </source>
</evidence>
<dbReference type="PANTHER" id="PTHR43818:SF12">
    <property type="entry name" value="NADH-DEPENDENT DEHYDROGENASE-RELATED"/>
    <property type="match status" value="1"/>
</dbReference>
<dbReference type="GO" id="GO:0000166">
    <property type="term" value="F:nucleotide binding"/>
    <property type="evidence" value="ECO:0007669"/>
    <property type="project" value="InterPro"/>
</dbReference>
<dbReference type="Pfam" id="PF02894">
    <property type="entry name" value="GFO_IDH_MocA_C"/>
    <property type="match status" value="1"/>
</dbReference>
<comment type="caution">
    <text evidence="3">The sequence shown here is derived from an EMBL/GenBank/DDBJ whole genome shotgun (WGS) entry which is preliminary data.</text>
</comment>
<feature type="domain" description="Gfo/Idh/MocA-like oxidoreductase C-terminal" evidence="2">
    <location>
        <begin position="279"/>
        <end position="490"/>
    </location>
</feature>
<protein>
    <submittedName>
        <fullName evidence="3">Gfo/Idh/MocA family oxidoreductase</fullName>
    </submittedName>
</protein>
<dbReference type="InterPro" id="IPR050463">
    <property type="entry name" value="Gfo/Idh/MocA_oxidrdct_glycsds"/>
</dbReference>
<dbReference type="Proteomes" id="UP000679220">
    <property type="component" value="Unassembled WGS sequence"/>
</dbReference>
<dbReference type="Pfam" id="PF01408">
    <property type="entry name" value="GFO_IDH_MocA"/>
    <property type="match status" value="1"/>
</dbReference>
<evidence type="ECO:0000313" key="4">
    <source>
        <dbReference type="Proteomes" id="UP000679220"/>
    </source>
</evidence>
<evidence type="ECO:0000259" key="2">
    <source>
        <dbReference type="Pfam" id="PF02894"/>
    </source>
</evidence>
<dbReference type="Gene3D" id="3.30.360.10">
    <property type="entry name" value="Dihydrodipicolinate Reductase, domain 2"/>
    <property type="match status" value="1"/>
</dbReference>
<reference evidence="3" key="2">
    <citation type="submission" date="2021-04" db="EMBL/GenBank/DDBJ databases">
        <authorList>
            <person name="Zhang T."/>
            <person name="Zhang Y."/>
            <person name="Lu D."/>
            <person name="Zuo D."/>
            <person name="Du Z."/>
        </authorList>
    </citation>
    <scope>NUCLEOTIDE SEQUENCE</scope>
    <source>
        <strain evidence="3">JR1</strain>
    </source>
</reference>
<dbReference type="SUPFAM" id="SSF55347">
    <property type="entry name" value="Glyceraldehyde-3-phosphate dehydrogenase-like, C-terminal domain"/>
    <property type="match status" value="1"/>
</dbReference>
<dbReference type="SUPFAM" id="SSF51735">
    <property type="entry name" value="NAD(P)-binding Rossmann-fold domains"/>
    <property type="match status" value="1"/>
</dbReference>
<sequence>MKRRDLLKGLVGVPFLGAYGYLLLDKLKHTPDINDNPFIHFLEKKLPLPAQQTPYSNDGKKLRIGIIGTGSRGSYLMKALGFLPPESIDQMNEKQQQLFNEQPDLNVEIVAICDLYQPRAEKAALAAANIDRDGTQKFNRPAVKTYASYKQLIADNTVDAVVIATSDQWHAPITIEAAKAGKHVYCEKALTHNLEDVFKVRDAVVNNRITFQLGHQNRQTENYIRSKQIVDAGLLGKVNLVETSTNRNSENGAWLYNIPESANEQNVDWKQFLRNGNIPFNKEHFFRWRLFWEYSTGLAGDLLTHEFDCINQILGMGIPEKVTASGGIYHWKDNREVPDVFQVMMEYPSKSMSLMYSASQANSANRPRLIMGTDASLEIGGKINLNVDPGSRLYQKYLKDNQVQPNSSICLNNAESLKLDGISSATEKYFASRGLLYTTHNGKMMDTTHLHLAEWLHAIRTGSTTSCNIDRAFEEGITAQMATLAYREEKVKKWDGDKVI</sequence>
<name>A0A941IY10_9BACT</name>
<proteinExistence type="predicted"/>
<dbReference type="InterPro" id="IPR004104">
    <property type="entry name" value="Gfo/Idh/MocA-like_OxRdtase_C"/>
</dbReference>
<organism evidence="3 4">
    <name type="scientific">Carboxylicivirga sediminis</name>
    <dbReference type="NCBI Taxonomy" id="2006564"/>
    <lineage>
        <taxon>Bacteria</taxon>
        <taxon>Pseudomonadati</taxon>
        <taxon>Bacteroidota</taxon>
        <taxon>Bacteroidia</taxon>
        <taxon>Marinilabiliales</taxon>
        <taxon>Marinilabiliaceae</taxon>
        <taxon>Carboxylicivirga</taxon>
    </lineage>
</organism>
<dbReference type="PANTHER" id="PTHR43818">
    <property type="entry name" value="BCDNA.GH03377"/>
    <property type="match status" value="1"/>
</dbReference>
<dbReference type="Gene3D" id="3.40.50.720">
    <property type="entry name" value="NAD(P)-binding Rossmann-like Domain"/>
    <property type="match status" value="1"/>
</dbReference>
<gene>
    <name evidence="3" type="ORF">KDU71_10605</name>
</gene>
<dbReference type="AlphaFoldDB" id="A0A941IY10"/>
<evidence type="ECO:0000259" key="1">
    <source>
        <dbReference type="Pfam" id="PF01408"/>
    </source>
</evidence>